<reference evidence="4 5" key="1">
    <citation type="submission" date="2016-10" db="EMBL/GenBank/DDBJ databases">
        <authorList>
            <person name="de Groot N.N."/>
        </authorList>
    </citation>
    <scope>NUCLEOTIDE SEQUENCE [LARGE SCALE GENOMIC DNA]</scope>
    <source>
        <strain evidence="4 5">Nm22</strain>
    </source>
</reference>
<evidence type="ECO:0000256" key="2">
    <source>
        <dbReference type="ARBA" id="ARBA00022481"/>
    </source>
</evidence>
<evidence type="ECO:0000313" key="4">
    <source>
        <dbReference type="EMBL" id="SEN08874.1"/>
    </source>
</evidence>
<name>A0A1H8DPX5_9PROT</name>
<sequence>MHKVQKGFTLIELMIVVAIIGILAAIAVPAYQNYVARAQFSEVTAAVAPYKLGVEVCFQQLADMTNCINGQNGIPLVTAANDNNLAAGSGAIAGNGPLVANITMTATNINGLAGETYQLDGVSQAVGRPIIWAVNAASTCITRAAGPIC</sequence>
<evidence type="ECO:0000313" key="5">
    <source>
        <dbReference type="Proteomes" id="UP000199459"/>
    </source>
</evidence>
<keyword evidence="3" id="KW-1133">Transmembrane helix</keyword>
<accession>A0A1H8DPX5</accession>
<dbReference type="GO" id="GO:0044096">
    <property type="term" value="C:type IV pilus"/>
    <property type="evidence" value="ECO:0007669"/>
    <property type="project" value="TreeGrafter"/>
</dbReference>
<dbReference type="PROSITE" id="PS00409">
    <property type="entry name" value="PROKAR_NTER_METHYL"/>
    <property type="match status" value="1"/>
</dbReference>
<dbReference type="EMBL" id="FOCP01000007">
    <property type="protein sequence ID" value="SEN08874.1"/>
    <property type="molecule type" value="Genomic_DNA"/>
</dbReference>
<dbReference type="AlphaFoldDB" id="A0A1H8DPX5"/>
<feature type="transmembrane region" description="Helical" evidence="3">
    <location>
        <begin position="7"/>
        <end position="31"/>
    </location>
</feature>
<dbReference type="Proteomes" id="UP000199459">
    <property type="component" value="Unassembled WGS sequence"/>
</dbReference>
<dbReference type="PANTHER" id="PTHR30093:SF34">
    <property type="entry name" value="PREPILIN PEPTIDASE-DEPENDENT PROTEIN D"/>
    <property type="match status" value="1"/>
</dbReference>
<dbReference type="OrthoDB" id="8607132at2"/>
<dbReference type="InterPro" id="IPR012902">
    <property type="entry name" value="N_methyl_site"/>
</dbReference>
<gene>
    <name evidence="4" type="ORF">SAMN05216325_107114</name>
</gene>
<organism evidence="4 5">
    <name type="scientific">Nitrosomonas marina</name>
    <dbReference type="NCBI Taxonomy" id="917"/>
    <lineage>
        <taxon>Bacteria</taxon>
        <taxon>Pseudomonadati</taxon>
        <taxon>Pseudomonadota</taxon>
        <taxon>Betaproteobacteria</taxon>
        <taxon>Nitrosomonadales</taxon>
        <taxon>Nitrosomonadaceae</taxon>
        <taxon>Nitrosomonas</taxon>
    </lineage>
</organism>
<keyword evidence="3" id="KW-0812">Transmembrane</keyword>
<keyword evidence="3" id="KW-0472">Membrane</keyword>
<evidence type="ECO:0000256" key="1">
    <source>
        <dbReference type="ARBA" id="ARBA00005233"/>
    </source>
</evidence>
<comment type="similarity">
    <text evidence="1">Belongs to the N-Me-Phe pilin family.</text>
</comment>
<dbReference type="RefSeq" id="WP_090630201.1">
    <property type="nucleotide sequence ID" value="NZ_FOCP01000007.1"/>
</dbReference>
<keyword evidence="2" id="KW-0488">Methylation</keyword>
<dbReference type="NCBIfam" id="TIGR02532">
    <property type="entry name" value="IV_pilin_GFxxxE"/>
    <property type="match status" value="1"/>
</dbReference>
<dbReference type="PANTHER" id="PTHR30093">
    <property type="entry name" value="GENERAL SECRETION PATHWAY PROTEIN G"/>
    <property type="match status" value="1"/>
</dbReference>
<evidence type="ECO:0000256" key="3">
    <source>
        <dbReference type="SAM" id="Phobius"/>
    </source>
</evidence>
<dbReference type="InterPro" id="IPR045584">
    <property type="entry name" value="Pilin-like"/>
</dbReference>
<dbReference type="Pfam" id="PF07963">
    <property type="entry name" value="N_methyl"/>
    <property type="match status" value="1"/>
</dbReference>
<dbReference type="GO" id="GO:0043107">
    <property type="term" value="P:type IV pilus-dependent motility"/>
    <property type="evidence" value="ECO:0007669"/>
    <property type="project" value="TreeGrafter"/>
</dbReference>
<dbReference type="SUPFAM" id="SSF54523">
    <property type="entry name" value="Pili subunits"/>
    <property type="match status" value="1"/>
</dbReference>
<dbReference type="Gene3D" id="3.30.700.10">
    <property type="entry name" value="Glycoprotein, Type 4 Pilin"/>
    <property type="match status" value="1"/>
</dbReference>
<protein>
    <submittedName>
        <fullName evidence="4">Type IV pilus assembly protein PilA</fullName>
    </submittedName>
</protein>
<proteinExistence type="inferred from homology"/>